<evidence type="ECO:0000256" key="2">
    <source>
        <dbReference type="ARBA" id="ARBA00022692"/>
    </source>
</evidence>
<dbReference type="Gene3D" id="1.20.1250.20">
    <property type="entry name" value="MFS general substrate transporter like domains"/>
    <property type="match status" value="1"/>
</dbReference>
<sequence length="575" mass="64018">MDQYTNKHHPDFVPGTYNIYSSLNLENGVLYKSKLKKDGDIILIPQPSDSPNDPLNWSKKRKHAHFLIMAFITAFTAATSNDAGSTQDSLNKIYGISYDSMNTGAGVLFLGIGYGTLFLAPLSYLYGRKLPYIISIGLGLIGAIWFGFAKKTSDTIWSQLFVGISESCAEAAVQLSLTDIYFQHQLGSILTGYILSTSVGTYLAPLIGGFIANRTSFRWVGWSGAIISGALLLVLFFATEETYFERNRYITPLSSKQSINGLDNGTTLNSSEHTEENLSGDEKTMDGDHKQQENVTTHTKPVKDDEITEELIDGSKEQMNGYWKRMALITPAYNLKGWGFKQYLEHIKINLKMFCFPGILLSGMFWGMQNVFLSFYLTTEDTFFYDEPYNYSNAGVALMNIPCLIGAVIGCIYAGTISDYIVLWMARRNKGVVEAEFRLYFIFLAAFFGSAGLLMFGIGAARNLPRPMMYVGLGFIGFAYGSAGDIALGYVMEASELVLESMVCVAIINNTVSCIFTFTCSLWLDASGTENTYIALAVINFGVSMMAIPMIIWGKDTRRWTKKWYLEFLEVRDGI</sequence>
<dbReference type="InterPro" id="IPR036259">
    <property type="entry name" value="MFS_trans_sf"/>
</dbReference>
<feature type="compositionally biased region" description="Basic and acidic residues" evidence="5">
    <location>
        <begin position="272"/>
        <end position="292"/>
    </location>
</feature>
<evidence type="ECO:0000256" key="3">
    <source>
        <dbReference type="ARBA" id="ARBA00022989"/>
    </source>
</evidence>
<feature type="transmembrane region" description="Helical" evidence="6">
    <location>
        <begin position="190"/>
        <end position="213"/>
    </location>
</feature>
<accession>A0A1E3P8B8</accession>
<keyword evidence="8" id="KW-1185">Reference proteome</keyword>
<feature type="transmembrane region" description="Helical" evidence="6">
    <location>
        <begin position="219"/>
        <end position="238"/>
    </location>
</feature>
<feature type="transmembrane region" description="Helical" evidence="6">
    <location>
        <begin position="354"/>
        <end position="377"/>
    </location>
</feature>
<dbReference type="AlphaFoldDB" id="A0A1E3P8B8"/>
<feature type="transmembrane region" description="Helical" evidence="6">
    <location>
        <begin position="437"/>
        <end position="458"/>
    </location>
</feature>
<dbReference type="RefSeq" id="XP_019040825.1">
    <property type="nucleotide sequence ID" value="XM_019181258.1"/>
</dbReference>
<feature type="transmembrane region" description="Helical" evidence="6">
    <location>
        <begin position="397"/>
        <end position="425"/>
    </location>
</feature>
<dbReference type="GO" id="GO:0000324">
    <property type="term" value="C:fungal-type vacuole"/>
    <property type="evidence" value="ECO:0007669"/>
    <property type="project" value="TreeGrafter"/>
</dbReference>
<evidence type="ECO:0000256" key="6">
    <source>
        <dbReference type="SAM" id="Phobius"/>
    </source>
</evidence>
<feature type="transmembrane region" description="Helical" evidence="6">
    <location>
        <begin position="532"/>
        <end position="553"/>
    </location>
</feature>
<name>A0A1E3P8B8_WICAA</name>
<feature type="region of interest" description="Disordered" evidence="5">
    <location>
        <begin position="261"/>
        <end position="299"/>
    </location>
</feature>
<organism evidence="7 8">
    <name type="scientific">Wickerhamomyces anomalus (strain ATCC 58044 / CBS 1984 / NCYC 433 / NRRL Y-366-8)</name>
    <name type="common">Yeast</name>
    <name type="synonym">Hansenula anomala</name>
    <dbReference type="NCBI Taxonomy" id="683960"/>
    <lineage>
        <taxon>Eukaryota</taxon>
        <taxon>Fungi</taxon>
        <taxon>Dikarya</taxon>
        <taxon>Ascomycota</taxon>
        <taxon>Saccharomycotina</taxon>
        <taxon>Saccharomycetes</taxon>
        <taxon>Phaffomycetales</taxon>
        <taxon>Wickerhamomycetaceae</taxon>
        <taxon>Wickerhamomyces</taxon>
    </lineage>
</organism>
<dbReference type="PANTHER" id="PTHR23502">
    <property type="entry name" value="MAJOR FACILITATOR SUPERFAMILY"/>
    <property type="match status" value="1"/>
</dbReference>
<dbReference type="GO" id="GO:0015203">
    <property type="term" value="F:polyamine transmembrane transporter activity"/>
    <property type="evidence" value="ECO:0007669"/>
    <property type="project" value="EnsemblFungi"/>
</dbReference>
<evidence type="ECO:0008006" key="9">
    <source>
        <dbReference type="Google" id="ProtNLM"/>
    </source>
</evidence>
<proteinExistence type="predicted"/>
<keyword evidence="2 6" id="KW-0812">Transmembrane</keyword>
<feature type="transmembrane region" description="Helical" evidence="6">
    <location>
        <begin position="470"/>
        <end position="491"/>
    </location>
</feature>
<reference evidence="7 8" key="1">
    <citation type="journal article" date="2016" name="Proc. Natl. Acad. Sci. U.S.A.">
        <title>Comparative genomics of biotechnologically important yeasts.</title>
        <authorList>
            <person name="Riley R."/>
            <person name="Haridas S."/>
            <person name="Wolfe K.H."/>
            <person name="Lopes M.R."/>
            <person name="Hittinger C.T."/>
            <person name="Goeker M."/>
            <person name="Salamov A.A."/>
            <person name="Wisecaver J.H."/>
            <person name="Long T.M."/>
            <person name="Calvey C.H."/>
            <person name="Aerts A.L."/>
            <person name="Barry K.W."/>
            <person name="Choi C."/>
            <person name="Clum A."/>
            <person name="Coughlan A.Y."/>
            <person name="Deshpande S."/>
            <person name="Douglass A.P."/>
            <person name="Hanson S.J."/>
            <person name="Klenk H.-P."/>
            <person name="LaButti K.M."/>
            <person name="Lapidus A."/>
            <person name="Lindquist E.A."/>
            <person name="Lipzen A.M."/>
            <person name="Meier-Kolthoff J.P."/>
            <person name="Ohm R.A."/>
            <person name="Otillar R.P."/>
            <person name="Pangilinan J.L."/>
            <person name="Peng Y."/>
            <person name="Rokas A."/>
            <person name="Rosa C.A."/>
            <person name="Scheuner C."/>
            <person name="Sibirny A.A."/>
            <person name="Slot J.C."/>
            <person name="Stielow J.B."/>
            <person name="Sun H."/>
            <person name="Kurtzman C.P."/>
            <person name="Blackwell M."/>
            <person name="Grigoriev I.V."/>
            <person name="Jeffries T.W."/>
        </authorList>
    </citation>
    <scope>NUCLEOTIDE SEQUENCE [LARGE SCALE GENOMIC DNA]</scope>
    <source>
        <strain evidence="8">ATCC 58044 / CBS 1984 / NCYC 433 / NRRL Y-366-8</strain>
    </source>
</reference>
<evidence type="ECO:0000256" key="4">
    <source>
        <dbReference type="ARBA" id="ARBA00023136"/>
    </source>
</evidence>
<feature type="transmembrane region" description="Helical" evidence="6">
    <location>
        <begin position="105"/>
        <end position="126"/>
    </location>
</feature>
<dbReference type="GO" id="GO:0006812">
    <property type="term" value="P:monoatomic cation transport"/>
    <property type="evidence" value="ECO:0007669"/>
    <property type="project" value="EnsemblFungi"/>
</dbReference>
<feature type="compositionally biased region" description="Polar residues" evidence="5">
    <location>
        <begin position="261"/>
        <end position="271"/>
    </location>
</feature>
<evidence type="ECO:0000256" key="5">
    <source>
        <dbReference type="SAM" id="MobiDB-lite"/>
    </source>
</evidence>
<feature type="transmembrane region" description="Helical" evidence="6">
    <location>
        <begin position="132"/>
        <end position="149"/>
    </location>
</feature>
<evidence type="ECO:0000256" key="1">
    <source>
        <dbReference type="ARBA" id="ARBA00004141"/>
    </source>
</evidence>
<dbReference type="GO" id="GO:0005886">
    <property type="term" value="C:plasma membrane"/>
    <property type="evidence" value="ECO:0007669"/>
    <property type="project" value="TreeGrafter"/>
</dbReference>
<evidence type="ECO:0000313" key="8">
    <source>
        <dbReference type="Proteomes" id="UP000094112"/>
    </source>
</evidence>
<gene>
    <name evidence="7" type="ORF">WICANDRAFT_26395</name>
</gene>
<dbReference type="InterPro" id="IPR011701">
    <property type="entry name" value="MFS"/>
</dbReference>
<dbReference type="Pfam" id="PF07690">
    <property type="entry name" value="MFS_1"/>
    <property type="match status" value="1"/>
</dbReference>
<keyword evidence="4 6" id="KW-0472">Membrane</keyword>
<dbReference type="EMBL" id="KV454208">
    <property type="protein sequence ID" value="ODQ61618.1"/>
    <property type="molecule type" value="Genomic_DNA"/>
</dbReference>
<dbReference type="SUPFAM" id="SSF103473">
    <property type="entry name" value="MFS general substrate transporter"/>
    <property type="match status" value="1"/>
</dbReference>
<dbReference type="GO" id="GO:0015850">
    <property type="term" value="P:organic hydroxy compound transport"/>
    <property type="evidence" value="ECO:0007669"/>
    <property type="project" value="EnsemblFungi"/>
</dbReference>
<dbReference type="PANTHER" id="PTHR23502:SF34">
    <property type="entry name" value="PROTEIN HOL1"/>
    <property type="match status" value="1"/>
</dbReference>
<dbReference type="Proteomes" id="UP000094112">
    <property type="component" value="Unassembled WGS sequence"/>
</dbReference>
<dbReference type="STRING" id="683960.A0A1E3P8B8"/>
<comment type="subcellular location">
    <subcellularLocation>
        <location evidence="1">Membrane</location>
        <topology evidence="1">Multi-pass membrane protein</topology>
    </subcellularLocation>
</comment>
<dbReference type="GeneID" id="30198504"/>
<feature type="transmembrane region" description="Helical" evidence="6">
    <location>
        <begin position="503"/>
        <end position="526"/>
    </location>
</feature>
<keyword evidence="3 6" id="KW-1133">Transmembrane helix</keyword>
<dbReference type="GO" id="GO:0022890">
    <property type="term" value="F:inorganic cation transmembrane transporter activity"/>
    <property type="evidence" value="ECO:0007669"/>
    <property type="project" value="EnsemblFungi"/>
</dbReference>
<protein>
    <recommendedName>
        <fullName evidence="9">Major facilitator superfamily (MFS) profile domain-containing protein</fullName>
    </recommendedName>
</protein>
<dbReference type="OrthoDB" id="5215911at2759"/>
<dbReference type="GO" id="GO:0015665">
    <property type="term" value="F:alcohol transmembrane transporter activity"/>
    <property type="evidence" value="ECO:0007669"/>
    <property type="project" value="EnsemblFungi"/>
</dbReference>
<evidence type="ECO:0000313" key="7">
    <source>
        <dbReference type="EMBL" id="ODQ61618.1"/>
    </source>
</evidence>